<evidence type="ECO:0000259" key="9">
    <source>
        <dbReference type="Pfam" id="PF01138"/>
    </source>
</evidence>
<evidence type="ECO:0000256" key="6">
    <source>
        <dbReference type="ARBA" id="ARBA00022839"/>
    </source>
</evidence>
<dbReference type="InterPro" id="IPR001247">
    <property type="entry name" value="ExoRNase_PH_dom1"/>
</dbReference>
<dbReference type="GO" id="GO:0003723">
    <property type="term" value="F:RNA binding"/>
    <property type="evidence" value="ECO:0007669"/>
    <property type="project" value="TreeGrafter"/>
</dbReference>
<sequence length="264" mass="29489">MLFEEKIPEKLIRSDGLRLDGRKLDELRPIKFEVGILSQADGSAYVEHGRNKIIAAVYGPRELHPKHLALQDRALLRCLYRMATFSVSERKSPAPSRREAELSTIITQALQPAIFLEYYPRTSIDVYIEIIEADGGTRCASINAASLALADAGIPLRDLVAACAVGKADGQIILDLNDLEDKYGEADMPMAMLYRRGDVTLLQMDGQFTIDEFNKALELGKTGISKIYQLQKDALRNKYLSIRGEVADESEVKIEISKEVEEDE</sequence>
<organism evidence="11 12">
    <name type="scientific">Odinarchaeota yellowstonii (strain LCB_4)</name>
    <dbReference type="NCBI Taxonomy" id="1841599"/>
    <lineage>
        <taxon>Archaea</taxon>
        <taxon>Promethearchaeati</taxon>
        <taxon>Candidatus Odinarchaeota</taxon>
        <taxon>Candidatus Odinarchaeia</taxon>
        <taxon>Candidatus Odinarchaeales</taxon>
        <taxon>Candidatus Odinarchaeaceae</taxon>
        <taxon>Candidatus Odinarchaeum</taxon>
    </lineage>
</organism>
<dbReference type="GO" id="GO:0000956">
    <property type="term" value="P:nuclear-transcribed mRNA catabolic process"/>
    <property type="evidence" value="ECO:0007669"/>
    <property type="project" value="UniProtKB-ARBA"/>
</dbReference>
<reference evidence="11" key="2">
    <citation type="journal article" date="2022" name="Nat. Microbiol.">
        <title>A closed Candidatus Odinarchaeum chromosome exposes Asgard archaeal viruses.</title>
        <authorList>
            <person name="Tamarit D."/>
            <person name="Caceres E.F."/>
            <person name="Krupovic M."/>
            <person name="Nijland R."/>
            <person name="Eme L."/>
            <person name="Robinson N.P."/>
            <person name="Ettema T.J.G."/>
        </authorList>
    </citation>
    <scope>NUCLEOTIDE SEQUENCE</scope>
    <source>
        <strain evidence="11">LCB_4</strain>
    </source>
</reference>
<dbReference type="Proteomes" id="UP000186851">
    <property type="component" value="Chromosome"/>
</dbReference>
<comment type="similarity">
    <text evidence="8">Belongs to the RNase PH family. Rrp41 subfamily.</text>
</comment>
<dbReference type="HAMAP" id="MF_00591">
    <property type="entry name" value="Exosome_Rrp41"/>
    <property type="match status" value="1"/>
</dbReference>
<dbReference type="NCBIfam" id="TIGR02065">
    <property type="entry name" value="ECX1"/>
    <property type="match status" value="1"/>
</dbReference>
<dbReference type="PANTHER" id="PTHR11953:SF0">
    <property type="entry name" value="EXOSOME COMPLEX COMPONENT RRP41"/>
    <property type="match status" value="1"/>
</dbReference>
<dbReference type="Gene3D" id="3.30.230.70">
    <property type="entry name" value="GHMP Kinase, N-terminal domain"/>
    <property type="match status" value="1"/>
</dbReference>
<dbReference type="GO" id="GO:0000175">
    <property type="term" value="F:3'-5'-RNA exonuclease activity"/>
    <property type="evidence" value="ECO:0007669"/>
    <property type="project" value="UniProtKB-UniRule"/>
</dbReference>
<dbReference type="GO" id="GO:0000177">
    <property type="term" value="C:cytoplasmic exosome (RNase complex)"/>
    <property type="evidence" value="ECO:0007669"/>
    <property type="project" value="TreeGrafter"/>
</dbReference>
<accession>A0AAF0D122</accession>
<feature type="domain" description="Exoribonuclease phosphorolytic" evidence="9">
    <location>
        <begin position="26"/>
        <end position="155"/>
    </location>
</feature>
<evidence type="ECO:0000256" key="3">
    <source>
        <dbReference type="ARBA" id="ARBA00022722"/>
    </source>
</evidence>
<dbReference type="Pfam" id="PF01138">
    <property type="entry name" value="RNase_PH"/>
    <property type="match status" value="1"/>
</dbReference>
<dbReference type="AlphaFoldDB" id="A0AAF0D122"/>
<comment type="subcellular location">
    <subcellularLocation>
        <location evidence="1 8">Cytoplasm</location>
    </subcellularLocation>
</comment>
<dbReference type="FunFam" id="3.30.230.70:FF:000004">
    <property type="entry name" value="Exosome complex component Rrp41"/>
    <property type="match status" value="1"/>
</dbReference>
<comment type="function">
    <text evidence="8">Catalytic component of the exosome, which is a complex involved in RNA degradation. Has 3'-&gt;5' exoribonuclease activity. Can also synthesize heteropolymeric RNA-tails.</text>
</comment>
<dbReference type="PANTHER" id="PTHR11953">
    <property type="entry name" value="EXOSOME COMPLEX COMPONENT"/>
    <property type="match status" value="1"/>
</dbReference>
<dbReference type="SUPFAM" id="SSF54211">
    <property type="entry name" value="Ribosomal protein S5 domain 2-like"/>
    <property type="match status" value="1"/>
</dbReference>
<keyword evidence="6 8" id="KW-0269">Exonuclease</keyword>
<gene>
    <name evidence="8 11" type="primary">rrp41</name>
    <name evidence="11" type="ORF">OdinLCB4_004465</name>
</gene>
<evidence type="ECO:0000256" key="4">
    <source>
        <dbReference type="ARBA" id="ARBA00022801"/>
    </source>
</evidence>
<evidence type="ECO:0000256" key="7">
    <source>
        <dbReference type="ARBA" id="ARBA00062149"/>
    </source>
</evidence>
<dbReference type="GO" id="GO:0016075">
    <property type="term" value="P:rRNA catabolic process"/>
    <property type="evidence" value="ECO:0007669"/>
    <property type="project" value="TreeGrafter"/>
</dbReference>
<dbReference type="InterPro" id="IPR027408">
    <property type="entry name" value="PNPase/RNase_PH_dom_sf"/>
</dbReference>
<dbReference type="InterPro" id="IPR011807">
    <property type="entry name" value="Rrp41"/>
</dbReference>
<dbReference type="SUPFAM" id="SSF55666">
    <property type="entry name" value="Ribonuclease PH domain 2-like"/>
    <property type="match status" value="1"/>
</dbReference>
<evidence type="ECO:0000313" key="12">
    <source>
        <dbReference type="Proteomes" id="UP000186851"/>
    </source>
</evidence>
<dbReference type="GO" id="GO:0010467">
    <property type="term" value="P:gene expression"/>
    <property type="evidence" value="ECO:0007669"/>
    <property type="project" value="UniProtKB-ARBA"/>
</dbReference>
<name>A0AAF0D122_ODILC</name>
<dbReference type="EC" id="3.1.13.-" evidence="8"/>
<dbReference type="InterPro" id="IPR036345">
    <property type="entry name" value="ExoRNase_PH_dom2_sf"/>
</dbReference>
<evidence type="ECO:0000256" key="5">
    <source>
        <dbReference type="ARBA" id="ARBA00022835"/>
    </source>
</evidence>
<feature type="domain" description="Exoribonuclease phosphorolytic" evidence="10">
    <location>
        <begin position="158"/>
        <end position="222"/>
    </location>
</feature>
<evidence type="ECO:0000256" key="1">
    <source>
        <dbReference type="ARBA" id="ARBA00004496"/>
    </source>
</evidence>
<evidence type="ECO:0000256" key="2">
    <source>
        <dbReference type="ARBA" id="ARBA00022490"/>
    </source>
</evidence>
<dbReference type="EMBL" id="CP091871">
    <property type="protein sequence ID" value="WEU39742.1"/>
    <property type="molecule type" value="Genomic_DNA"/>
</dbReference>
<keyword evidence="5 8" id="KW-0271">Exosome</keyword>
<evidence type="ECO:0000259" key="10">
    <source>
        <dbReference type="Pfam" id="PF03725"/>
    </source>
</evidence>
<evidence type="ECO:0000256" key="8">
    <source>
        <dbReference type="HAMAP-Rule" id="MF_00591"/>
    </source>
</evidence>
<keyword evidence="3 8" id="KW-0540">Nuclease</keyword>
<dbReference type="CDD" id="cd11366">
    <property type="entry name" value="RNase_PH_archRRP41"/>
    <property type="match status" value="1"/>
</dbReference>
<comment type="subunit">
    <text evidence="7 8">Component of the archaeal exosome complex. Forms a hexameric ring-like arrangement composed of 3 Rrp41-Rrp42 heterodimers. The hexameric ring associates with a trimer of Rrp4 and/or Csl4 subunits.</text>
</comment>
<reference evidence="11" key="1">
    <citation type="journal article" date="2017" name="Nature">
        <title>Asgard archaea illuminate the origin of eukaryotic cellular complexity.</title>
        <authorList>
            <person name="Zaremba-Niedzwiedzka K."/>
            <person name="Caceres E.F."/>
            <person name="Saw J.H."/>
            <person name="Backstrom D."/>
            <person name="Juzokaite L."/>
            <person name="Vancaester E."/>
            <person name="Seitz K.W."/>
            <person name="Anantharaman K."/>
            <person name="Starnawski P."/>
            <person name="Kjeldsen K.U."/>
            <person name="Scott M.B."/>
            <person name="Nunoura T."/>
            <person name="Banfield J.F."/>
            <person name="Schramm A."/>
            <person name="Baker B.J."/>
            <person name="Spang A."/>
            <person name="Ettema T.J.G."/>
        </authorList>
    </citation>
    <scope>NUCLEOTIDE SEQUENCE</scope>
    <source>
        <strain evidence="11">LCB_4</strain>
    </source>
</reference>
<proteinExistence type="inferred from homology"/>
<keyword evidence="2 8" id="KW-0963">Cytoplasm</keyword>
<dbReference type="InterPro" id="IPR050080">
    <property type="entry name" value="RNase_PH"/>
</dbReference>
<dbReference type="InterPro" id="IPR015847">
    <property type="entry name" value="ExoRNase_PH_dom2"/>
</dbReference>
<dbReference type="Pfam" id="PF03725">
    <property type="entry name" value="RNase_PH_C"/>
    <property type="match status" value="1"/>
</dbReference>
<protein>
    <recommendedName>
        <fullName evidence="8">Exosome complex component Rrp41</fullName>
        <ecNumber evidence="8">3.1.13.-</ecNumber>
    </recommendedName>
</protein>
<evidence type="ECO:0000313" key="11">
    <source>
        <dbReference type="EMBL" id="WEU39742.1"/>
    </source>
</evidence>
<dbReference type="InterPro" id="IPR020568">
    <property type="entry name" value="Ribosomal_Su5_D2-typ_SF"/>
</dbReference>
<keyword evidence="4 8" id="KW-0378">Hydrolase</keyword>
<dbReference type="KEGG" id="oyw:OdinLCB4_004465"/>